<evidence type="ECO:0000313" key="12">
    <source>
        <dbReference type="Proteomes" id="UP001149090"/>
    </source>
</evidence>
<keyword evidence="8 10" id="KW-0472">Membrane</keyword>
<keyword evidence="3" id="KW-0813">Transport</keyword>
<comment type="similarity">
    <text evidence="2">Belongs to the syntaxin family.</text>
</comment>
<evidence type="ECO:0000256" key="6">
    <source>
        <dbReference type="ARBA" id="ARBA00022989"/>
    </source>
</evidence>
<comment type="subcellular location">
    <subcellularLocation>
        <location evidence="1">Membrane</location>
        <topology evidence="1">Single-pass type IV membrane protein</topology>
    </subcellularLocation>
</comment>
<dbReference type="OrthoDB" id="342981at2759"/>
<sequence length="412" mass="49480">MNKTNDFFLLLNKINETQKQNLQQNNKTQNIISTSILKPTKPKSQIYRDLLLIYQQIKNLRKIIENQKQKQFLLKKQISLKIQKENKKEININKQIFDEIKGIGERITTISQNLSLSKKKENLNSKDSFIFYSNIISWISEKAHQMTKEFEELRSFNHKKIDFIEKTLDWKNDFRFKSKQDEFSDPNSIIKSFQNEKTQTKLKNEQVLNEIKEEFENQENDNFSNLNLNSMNLNEEKPKNKFQELFEKSKNENENENQNQNEIQFDNDFEKEKKDLFFEKENQKINLEKNDPNYFNEWKMIEEELDENESKKLMQENLIVKQKLMDTVDQVKEIEVKLIEISKLQDLFANKIIEQSQEIDYIYDSTVSATEHLKLAKEELLITRNRKFSCFRLVFVLLMIASFSLLFLNWLS</sequence>
<evidence type="ECO:0000313" key="11">
    <source>
        <dbReference type="EMBL" id="KAJ5070519.1"/>
    </source>
</evidence>
<dbReference type="PANTHER" id="PTHR15959">
    <property type="entry name" value="SYNTAXIN-18"/>
    <property type="match status" value="1"/>
</dbReference>
<reference evidence="11" key="1">
    <citation type="submission" date="2022-10" db="EMBL/GenBank/DDBJ databases">
        <title>Novel sulphate-reducing endosymbionts in the free-living metamonad Anaeramoeba.</title>
        <authorList>
            <person name="Jerlstrom-Hultqvist J."/>
            <person name="Cepicka I."/>
            <person name="Gallot-Lavallee L."/>
            <person name="Salas-Leiva D."/>
            <person name="Curtis B.A."/>
            <person name="Zahonova K."/>
            <person name="Pipaliya S."/>
            <person name="Dacks J."/>
            <person name="Roger A.J."/>
        </authorList>
    </citation>
    <scope>NUCLEOTIDE SEQUENCE</scope>
    <source>
        <strain evidence="11">BMAN</strain>
    </source>
</reference>
<proteinExistence type="inferred from homology"/>
<keyword evidence="4 10" id="KW-0812">Transmembrane</keyword>
<evidence type="ECO:0000256" key="2">
    <source>
        <dbReference type="ARBA" id="ARBA00009063"/>
    </source>
</evidence>
<accession>A0A9Q0LDR3</accession>
<dbReference type="GO" id="GO:0031201">
    <property type="term" value="C:SNARE complex"/>
    <property type="evidence" value="ECO:0007669"/>
    <property type="project" value="TreeGrafter"/>
</dbReference>
<dbReference type="GO" id="GO:0015031">
    <property type="term" value="P:protein transport"/>
    <property type="evidence" value="ECO:0007669"/>
    <property type="project" value="UniProtKB-KW"/>
</dbReference>
<feature type="transmembrane region" description="Helical" evidence="10">
    <location>
        <begin position="390"/>
        <end position="411"/>
    </location>
</feature>
<evidence type="ECO:0000256" key="10">
    <source>
        <dbReference type="SAM" id="Phobius"/>
    </source>
</evidence>
<dbReference type="PANTHER" id="PTHR15959:SF0">
    <property type="entry name" value="SYNTAXIN-18"/>
    <property type="match status" value="1"/>
</dbReference>
<dbReference type="GO" id="GO:0006890">
    <property type="term" value="P:retrograde vesicle-mediated transport, Golgi to endoplasmic reticulum"/>
    <property type="evidence" value="ECO:0007669"/>
    <property type="project" value="TreeGrafter"/>
</dbReference>
<dbReference type="AlphaFoldDB" id="A0A9Q0LDR3"/>
<keyword evidence="6 10" id="KW-1133">Transmembrane helix</keyword>
<dbReference type="GO" id="GO:0005783">
    <property type="term" value="C:endoplasmic reticulum"/>
    <property type="evidence" value="ECO:0007669"/>
    <property type="project" value="TreeGrafter"/>
</dbReference>
<evidence type="ECO:0000256" key="8">
    <source>
        <dbReference type="ARBA" id="ARBA00023136"/>
    </source>
</evidence>
<evidence type="ECO:0000256" key="9">
    <source>
        <dbReference type="SAM" id="Coils"/>
    </source>
</evidence>
<evidence type="ECO:0000256" key="4">
    <source>
        <dbReference type="ARBA" id="ARBA00022692"/>
    </source>
</evidence>
<keyword evidence="5" id="KW-0653">Protein transport</keyword>
<evidence type="ECO:0000256" key="1">
    <source>
        <dbReference type="ARBA" id="ARBA00004211"/>
    </source>
</evidence>
<name>A0A9Q0LDR3_ANAIG</name>
<gene>
    <name evidence="11" type="ORF">M0811_10788</name>
</gene>
<evidence type="ECO:0000256" key="3">
    <source>
        <dbReference type="ARBA" id="ARBA00022448"/>
    </source>
</evidence>
<evidence type="ECO:0000256" key="7">
    <source>
        <dbReference type="ARBA" id="ARBA00023054"/>
    </source>
</evidence>
<feature type="coiled-coil region" evidence="9">
    <location>
        <begin position="190"/>
        <end position="259"/>
    </location>
</feature>
<evidence type="ECO:0000256" key="5">
    <source>
        <dbReference type="ARBA" id="ARBA00022927"/>
    </source>
</evidence>
<organism evidence="11 12">
    <name type="scientific">Anaeramoeba ignava</name>
    <name type="common">Anaerobic marine amoeba</name>
    <dbReference type="NCBI Taxonomy" id="1746090"/>
    <lineage>
        <taxon>Eukaryota</taxon>
        <taxon>Metamonada</taxon>
        <taxon>Anaeramoebidae</taxon>
        <taxon>Anaeramoeba</taxon>
    </lineage>
</organism>
<comment type="caution">
    <text evidence="11">The sequence shown here is derived from an EMBL/GenBank/DDBJ whole genome shotgun (WGS) entry which is preliminary data.</text>
</comment>
<keyword evidence="12" id="KW-1185">Reference proteome</keyword>
<dbReference type="EMBL" id="JAPDFW010000094">
    <property type="protein sequence ID" value="KAJ5070519.1"/>
    <property type="molecule type" value="Genomic_DNA"/>
</dbReference>
<protein>
    <submittedName>
        <fullName evidence="11">Syntaxin-18</fullName>
    </submittedName>
</protein>
<keyword evidence="7 9" id="KW-0175">Coiled coil</keyword>
<dbReference type="Proteomes" id="UP001149090">
    <property type="component" value="Unassembled WGS sequence"/>
</dbReference>